<keyword evidence="4" id="KW-1185">Reference proteome</keyword>
<evidence type="ECO:0000313" key="4">
    <source>
        <dbReference type="Proteomes" id="UP000192534"/>
    </source>
</evidence>
<evidence type="ECO:0000259" key="2">
    <source>
        <dbReference type="Pfam" id="PF06742"/>
    </source>
</evidence>
<feature type="compositionally biased region" description="Low complexity" evidence="1">
    <location>
        <begin position="668"/>
        <end position="684"/>
    </location>
</feature>
<evidence type="ECO:0000256" key="1">
    <source>
        <dbReference type="SAM" id="MobiDB-lite"/>
    </source>
</evidence>
<gene>
    <name evidence="3" type="ORF">BST42_25250</name>
</gene>
<dbReference type="SUPFAM" id="SSF160935">
    <property type="entry name" value="VPA0735-like"/>
    <property type="match status" value="1"/>
</dbReference>
<comment type="caution">
    <text evidence="3">The sequence shown here is derived from an EMBL/GenBank/DDBJ whole genome shotgun (WGS) entry which is preliminary data.</text>
</comment>
<accession>A0A1X0IM21</accession>
<feature type="domain" description="DUF1214" evidence="2">
    <location>
        <begin position="149"/>
        <end position="180"/>
    </location>
</feature>
<dbReference type="Proteomes" id="UP000192534">
    <property type="component" value="Unassembled WGS sequence"/>
</dbReference>
<feature type="region of interest" description="Disordered" evidence="1">
    <location>
        <begin position="618"/>
        <end position="695"/>
    </location>
</feature>
<organism evidence="3 4">
    <name type="scientific">Mycolicibacterium rhodesiae</name>
    <name type="common">Mycobacterium rhodesiae</name>
    <dbReference type="NCBI Taxonomy" id="36814"/>
    <lineage>
        <taxon>Bacteria</taxon>
        <taxon>Bacillati</taxon>
        <taxon>Actinomycetota</taxon>
        <taxon>Actinomycetes</taxon>
        <taxon>Mycobacteriales</taxon>
        <taxon>Mycobacteriaceae</taxon>
        <taxon>Mycolicibacterium</taxon>
    </lineage>
</organism>
<feature type="compositionally biased region" description="Low complexity" evidence="1">
    <location>
        <begin position="620"/>
        <end position="645"/>
    </location>
</feature>
<dbReference type="InterPro" id="IPR010621">
    <property type="entry name" value="DUF1214"/>
</dbReference>
<dbReference type="AlphaFoldDB" id="A0A1X0IM21"/>
<reference evidence="3 4" key="1">
    <citation type="submission" date="2016-12" db="EMBL/GenBank/DDBJ databases">
        <title>The new phylogeny of genus Mycobacterium.</title>
        <authorList>
            <person name="Tortoli E."/>
            <person name="Trovato A."/>
            <person name="Cirillo D.M."/>
        </authorList>
    </citation>
    <scope>NUCLEOTIDE SEQUENCE [LARGE SCALE GENOMIC DNA]</scope>
    <source>
        <strain evidence="3 4">DSM 44223</strain>
    </source>
</reference>
<sequence>MPLVSGSVRLMSSDYSSTTNAIIAAQQQIIASNTAYPFIKATDYSSLPSYTQTLAIYQLFGALNERNDADSYSLNGAYLTYGWDASGTDPSQFPNDPNADNKYILAPLAAGSSYVMTIHPAPGSTDVTFVPMKGSVISGAFSSNGYSYSLQDFTPNPDGSYTITLSSSDPGTGNWVNTTDAVTILYRDTVDDWGQLHDTVDFQKQGSPSRFILPVLSDSQIQTVLTSISENITPFNSSVTNLGLQSVLGSIPANVFTAIKPTTSTVGGPILPGQLSSFGRFDLAPDQALVVKVPTIGAGYTGAQLANAWQLDLPYATAQGSLNSAQVFTADDGYTYYVVSAQNPGVANWLDTSGTVDGTVTLRFQNYDGATTDLPAVTTQVVSVTDVKNYLPAGTPAVSLAEYNAQLKQRQFELSYTHHQFNDPYGWATANLELDQIKAAIGADQFAQIFGSQANVPSVFDRMTNPAMRPDVASLFQSVLADPSRSLAAIVANLPLATQDILNPIALSALRVDLLVAKTALAIQKNLAAGNVPGAVTALGAGIQGIEPIIKQTWIDPATSITAGLLNARDDLSVAIANASNYSPLSIGDVTSAVKGISQVNREEISMVVGGFTSLLRPGTSSAPPSSTSASATAAATARPTSAESHPASAGTARAHRANQARAIAPGASVNAKSKANAKNSPAGAEHRSGSARPR</sequence>
<evidence type="ECO:0000313" key="3">
    <source>
        <dbReference type="EMBL" id="ORB48465.1"/>
    </source>
</evidence>
<dbReference type="Pfam" id="PF06742">
    <property type="entry name" value="DUF1214"/>
    <property type="match status" value="1"/>
</dbReference>
<proteinExistence type="predicted"/>
<name>A0A1X0IM21_MYCRH</name>
<dbReference type="EMBL" id="MVIH01000019">
    <property type="protein sequence ID" value="ORB48465.1"/>
    <property type="molecule type" value="Genomic_DNA"/>
</dbReference>
<protein>
    <recommendedName>
        <fullName evidence="2">DUF1214 domain-containing protein</fullName>
    </recommendedName>
</protein>